<comment type="caution">
    <text evidence="2">The sequence shown here is derived from an EMBL/GenBank/DDBJ whole genome shotgun (WGS) entry which is preliminary data.</text>
</comment>
<proteinExistence type="predicted"/>
<accession>A0ABQ7NA81</accession>
<dbReference type="EMBL" id="JADBGQ010000003">
    <property type="protein sequence ID" value="KAG5407794.1"/>
    <property type="molecule type" value="Genomic_DNA"/>
</dbReference>
<reference evidence="2 3" key="1">
    <citation type="submission" date="2021-03" db="EMBL/GenBank/DDBJ databases">
        <authorList>
            <person name="King G.J."/>
            <person name="Bancroft I."/>
            <person name="Baten A."/>
            <person name="Bloomfield J."/>
            <person name="Borpatragohain P."/>
            <person name="He Z."/>
            <person name="Irish N."/>
            <person name="Irwin J."/>
            <person name="Liu K."/>
            <person name="Mauleon R.P."/>
            <person name="Moore J."/>
            <person name="Morris R."/>
            <person name="Ostergaard L."/>
            <person name="Wang B."/>
            <person name="Wells R."/>
        </authorList>
    </citation>
    <scope>NUCLEOTIDE SEQUENCE [LARGE SCALE GENOMIC DNA]</scope>
    <source>
        <strain evidence="2">R-o-18</strain>
        <tissue evidence="2">Leaf</tissue>
    </source>
</reference>
<organism evidence="2 3">
    <name type="scientific">Brassica rapa subsp. trilocularis</name>
    <dbReference type="NCBI Taxonomy" id="1813537"/>
    <lineage>
        <taxon>Eukaryota</taxon>
        <taxon>Viridiplantae</taxon>
        <taxon>Streptophyta</taxon>
        <taxon>Embryophyta</taxon>
        <taxon>Tracheophyta</taxon>
        <taxon>Spermatophyta</taxon>
        <taxon>Magnoliopsida</taxon>
        <taxon>eudicotyledons</taxon>
        <taxon>Gunneridae</taxon>
        <taxon>Pentapetalae</taxon>
        <taxon>rosids</taxon>
        <taxon>malvids</taxon>
        <taxon>Brassicales</taxon>
        <taxon>Brassicaceae</taxon>
        <taxon>Brassiceae</taxon>
        <taxon>Brassica</taxon>
    </lineage>
</organism>
<feature type="compositionally biased region" description="Polar residues" evidence="1">
    <location>
        <begin position="1"/>
        <end position="12"/>
    </location>
</feature>
<protein>
    <submittedName>
        <fullName evidence="2">Uncharacterized protein</fullName>
    </submittedName>
</protein>
<name>A0ABQ7NA81_BRACM</name>
<evidence type="ECO:0000313" key="2">
    <source>
        <dbReference type="EMBL" id="KAG5407794.1"/>
    </source>
</evidence>
<evidence type="ECO:0000256" key="1">
    <source>
        <dbReference type="SAM" id="MobiDB-lite"/>
    </source>
</evidence>
<keyword evidence="3" id="KW-1185">Reference proteome</keyword>
<sequence length="150" mass="16022">PPLSPETFSPPSTAGHPDLFRPVETTPTATTHRRWGARPIEAFVDLAGVVDLAGASAIHRPILTRRQNHEEERTRSVLASIASAVSYAAPSDSTPHTVGEGEGVSEKTSPLTPRQKHTHDVVPGLGQSELRLISSYEAFGENVKPIAAAF</sequence>
<dbReference type="Proteomes" id="UP000823674">
    <property type="component" value="Chromosome A03"/>
</dbReference>
<gene>
    <name evidence="2" type="primary">A03g509640.1_BraROA</name>
    <name evidence="2" type="ORF">IGI04_013913</name>
</gene>
<feature type="region of interest" description="Disordered" evidence="1">
    <location>
        <begin position="1"/>
        <end position="34"/>
    </location>
</feature>
<feature type="region of interest" description="Disordered" evidence="1">
    <location>
        <begin position="88"/>
        <end position="121"/>
    </location>
</feature>
<evidence type="ECO:0000313" key="3">
    <source>
        <dbReference type="Proteomes" id="UP000823674"/>
    </source>
</evidence>
<feature type="non-terminal residue" evidence="2">
    <location>
        <position position="1"/>
    </location>
</feature>